<protein>
    <submittedName>
        <fullName evidence="1">Alpha/beta hydrolase-fold protein</fullName>
    </submittedName>
</protein>
<dbReference type="InterPro" id="IPR029058">
    <property type="entry name" value="AB_hydrolase_fold"/>
</dbReference>
<proteinExistence type="predicted"/>
<evidence type="ECO:0000313" key="1">
    <source>
        <dbReference type="EMBL" id="MCV2231759.1"/>
    </source>
</evidence>
<reference evidence="1" key="1">
    <citation type="submission" date="2022-09" db="EMBL/GenBank/DDBJ databases">
        <title>Novel Mycoplasma species identified in domestic and wild animals.</title>
        <authorList>
            <person name="Volokhov D.V."/>
            <person name="Furtak V.A."/>
            <person name="Zagorodnyaya T.A."/>
        </authorList>
    </citation>
    <scope>NUCLEOTIDE SEQUENCE</scope>
    <source>
        <strain evidence="1">Oakley</strain>
    </source>
</reference>
<keyword evidence="2" id="KW-1185">Reference proteome</keyword>
<dbReference type="EMBL" id="JAOVQM010000002">
    <property type="protein sequence ID" value="MCV2231759.1"/>
    <property type="molecule type" value="Genomic_DNA"/>
</dbReference>
<dbReference type="InterPro" id="IPR050583">
    <property type="entry name" value="Mycobacterial_A85_antigen"/>
</dbReference>
<accession>A0ABT2Y4U5</accession>
<dbReference type="PANTHER" id="PTHR48098">
    <property type="entry name" value="ENTEROCHELIN ESTERASE-RELATED"/>
    <property type="match status" value="1"/>
</dbReference>
<dbReference type="Proteomes" id="UP001177160">
    <property type="component" value="Unassembled WGS sequence"/>
</dbReference>
<dbReference type="RefSeq" id="WP_263607912.1">
    <property type="nucleotide sequence ID" value="NZ_JAOVQM010000002.1"/>
</dbReference>
<dbReference type="Pfam" id="PF00756">
    <property type="entry name" value="Esterase"/>
    <property type="match status" value="1"/>
</dbReference>
<organism evidence="1 2">
    <name type="scientific">Paracholeplasma manati</name>
    <dbReference type="NCBI Taxonomy" id="591373"/>
    <lineage>
        <taxon>Bacteria</taxon>
        <taxon>Bacillati</taxon>
        <taxon>Mycoplasmatota</taxon>
        <taxon>Mollicutes</taxon>
        <taxon>Acholeplasmatales</taxon>
        <taxon>Acholeplasmataceae</taxon>
        <taxon>Paracholeplasma</taxon>
    </lineage>
</organism>
<name>A0ABT2Y4U5_9MOLU</name>
<dbReference type="GO" id="GO:0016787">
    <property type="term" value="F:hydrolase activity"/>
    <property type="evidence" value="ECO:0007669"/>
    <property type="project" value="UniProtKB-KW"/>
</dbReference>
<dbReference type="SUPFAM" id="SSF53474">
    <property type="entry name" value="alpha/beta-Hydrolases"/>
    <property type="match status" value="1"/>
</dbReference>
<keyword evidence="1" id="KW-0378">Hydrolase</keyword>
<comment type="caution">
    <text evidence="1">The sequence shown here is derived from an EMBL/GenBank/DDBJ whole genome shotgun (WGS) entry which is preliminary data.</text>
</comment>
<dbReference type="InterPro" id="IPR000801">
    <property type="entry name" value="Esterase-like"/>
</dbReference>
<dbReference type="PANTHER" id="PTHR48098:SF6">
    <property type="entry name" value="FERRI-BACILLIBACTIN ESTERASE BESA"/>
    <property type="match status" value="1"/>
</dbReference>
<evidence type="ECO:0000313" key="2">
    <source>
        <dbReference type="Proteomes" id="UP001177160"/>
    </source>
</evidence>
<dbReference type="Gene3D" id="3.40.50.1820">
    <property type="entry name" value="alpha/beta hydrolase"/>
    <property type="match status" value="1"/>
</dbReference>
<sequence length="249" mass="28385">MNVIVKPFHLPLLNRDAKLYVMLPEHLDIDTAYPLIFFHDGQNVFFDRDASFGVSWGIKEIYEQNAMPKAVIVGLSCANGLNRLDEYNPFIASKSVSFGETPRLTGGKGDAYLHDIIDTVLPYLKEHYPVDLNNITIAGSSMGGHISLYATLTYPKVFKNALCLSNAFWISEEAMVNYIKNLRKKHKGFIYMDTGDNESDDFDYLKANNRVYEALNQKQIEATYRIIPGGIHHESDWNKRIKDIILMIK</sequence>
<gene>
    <name evidence="1" type="ORF">N7548_02855</name>
</gene>